<gene>
    <name evidence="2" type="ORF">UFOVP695_12</name>
</gene>
<keyword evidence="1" id="KW-0175">Coiled coil</keyword>
<name>A0A6J5NK66_9CAUD</name>
<proteinExistence type="predicted"/>
<protein>
    <submittedName>
        <fullName evidence="2">Uncharacterized protein</fullName>
    </submittedName>
</protein>
<dbReference type="EMBL" id="LR796667">
    <property type="protein sequence ID" value="CAB4158116.1"/>
    <property type="molecule type" value="Genomic_DNA"/>
</dbReference>
<evidence type="ECO:0000256" key="1">
    <source>
        <dbReference type="SAM" id="Coils"/>
    </source>
</evidence>
<sequence>MTLLDRLKKYIKHNFSKQEFSDYKTDDNQIVTGEVEVGKQLLDLESMTPLDGELVIDGKKIVVEKGVVKSVEDITPMEEDAMEKEQESMVDAEVEVCGECSEGEDCDCETEDESVEVPVEESMEMPLEDGHMKEMMDTIDTLKSEIDSLKSEIETLKADKMKMSSEMEELANKPVQEVFKSVEPIKSKMNSKDSLVNSLREMRKSIQ</sequence>
<reference evidence="2" key="1">
    <citation type="submission" date="2020-04" db="EMBL/GenBank/DDBJ databases">
        <authorList>
            <person name="Chiriac C."/>
            <person name="Salcher M."/>
            <person name="Ghai R."/>
            <person name="Kavagutti S V."/>
        </authorList>
    </citation>
    <scope>NUCLEOTIDE SEQUENCE</scope>
</reference>
<evidence type="ECO:0000313" key="2">
    <source>
        <dbReference type="EMBL" id="CAB4158116.1"/>
    </source>
</evidence>
<organism evidence="2">
    <name type="scientific">uncultured Caudovirales phage</name>
    <dbReference type="NCBI Taxonomy" id="2100421"/>
    <lineage>
        <taxon>Viruses</taxon>
        <taxon>Duplodnaviria</taxon>
        <taxon>Heunggongvirae</taxon>
        <taxon>Uroviricota</taxon>
        <taxon>Caudoviricetes</taxon>
        <taxon>Peduoviridae</taxon>
        <taxon>Maltschvirus</taxon>
        <taxon>Maltschvirus maltsch</taxon>
    </lineage>
</organism>
<accession>A0A6J5NK66</accession>
<feature type="coiled-coil region" evidence="1">
    <location>
        <begin position="132"/>
        <end position="173"/>
    </location>
</feature>